<feature type="chain" id="PRO_5043461681" evidence="1">
    <location>
        <begin position="20"/>
        <end position="152"/>
    </location>
</feature>
<reference evidence="2" key="1">
    <citation type="journal article" date="2016" name="Front. Microbiol.">
        <title>Genome Sequence of the Piezophilic, Mesophilic Sulfate-Reducing Bacterium Desulfovibrio indicus J2T.</title>
        <authorList>
            <person name="Cao J."/>
            <person name="Maignien L."/>
            <person name="Shao Z."/>
            <person name="Alain K."/>
            <person name="Jebbar M."/>
        </authorList>
    </citation>
    <scope>NUCLEOTIDE SEQUENCE</scope>
    <source>
        <strain evidence="2">DSM 16372</strain>
    </source>
</reference>
<evidence type="ECO:0000256" key="1">
    <source>
        <dbReference type="SAM" id="SignalP"/>
    </source>
</evidence>
<dbReference type="InterPro" id="IPR046033">
    <property type="entry name" value="DUF5991"/>
</dbReference>
<protein>
    <submittedName>
        <fullName evidence="2">Uncharacterized protein</fullName>
    </submittedName>
</protein>
<name>A0AAV4ZRF1_9HYPH</name>
<keyword evidence="3" id="KW-1185">Reference proteome</keyword>
<evidence type="ECO:0000313" key="2">
    <source>
        <dbReference type="EMBL" id="GJD90762.1"/>
    </source>
</evidence>
<dbReference type="RefSeq" id="WP_238230987.1">
    <property type="nucleotide sequence ID" value="NZ_BPQO01000021.1"/>
</dbReference>
<dbReference type="AlphaFoldDB" id="A0AAV4ZRF1"/>
<accession>A0AAV4ZRF1</accession>
<keyword evidence="1" id="KW-0732">Signal</keyword>
<comment type="caution">
    <text evidence="2">The sequence shown here is derived from an EMBL/GenBank/DDBJ whole genome shotgun (WGS) entry which is preliminary data.</text>
</comment>
<proteinExistence type="predicted"/>
<dbReference type="Proteomes" id="UP001055247">
    <property type="component" value="Unassembled WGS sequence"/>
</dbReference>
<evidence type="ECO:0000313" key="3">
    <source>
        <dbReference type="Proteomes" id="UP001055247"/>
    </source>
</evidence>
<dbReference type="EMBL" id="BPQO01000021">
    <property type="protein sequence ID" value="GJD90762.1"/>
    <property type="molecule type" value="Genomic_DNA"/>
</dbReference>
<gene>
    <name evidence="2" type="ORF">BHAOGJBA_4304</name>
</gene>
<sequence>MRMTGAALAAGLLTTAALGAGGGEGWQGRYRWEAEGGRTAGGTGIVVTYDLTIGPAGARGGCVLTAQGFQTDERILCKAEAGARSLTVAFHSYADGRTLNRFGVAVHKPGEPLFTLTREATTGAGGLTTRLQGLRPLNEDAPVSGGFFARVP</sequence>
<organism evidence="2 3">
    <name type="scientific">Methylobacterium hispanicum</name>
    <dbReference type="NCBI Taxonomy" id="270350"/>
    <lineage>
        <taxon>Bacteria</taxon>
        <taxon>Pseudomonadati</taxon>
        <taxon>Pseudomonadota</taxon>
        <taxon>Alphaproteobacteria</taxon>
        <taxon>Hyphomicrobiales</taxon>
        <taxon>Methylobacteriaceae</taxon>
        <taxon>Methylobacterium</taxon>
    </lineage>
</organism>
<reference evidence="2" key="2">
    <citation type="submission" date="2021-08" db="EMBL/GenBank/DDBJ databases">
        <authorList>
            <person name="Tani A."/>
            <person name="Ola A."/>
            <person name="Ogura Y."/>
            <person name="Katsura K."/>
            <person name="Hayashi T."/>
        </authorList>
    </citation>
    <scope>NUCLEOTIDE SEQUENCE</scope>
    <source>
        <strain evidence="2">DSM 16372</strain>
    </source>
</reference>
<feature type="signal peptide" evidence="1">
    <location>
        <begin position="1"/>
        <end position="19"/>
    </location>
</feature>
<dbReference type="Pfam" id="PF19453">
    <property type="entry name" value="DUF5991"/>
    <property type="match status" value="1"/>
</dbReference>